<proteinExistence type="predicted"/>
<comment type="caution">
    <text evidence="1">The sequence shown here is derived from an EMBL/GenBank/DDBJ whole genome shotgun (WGS) entry which is preliminary data.</text>
</comment>
<sequence length="793" mass="86499">EKAKRRVGHLARRRRNLLLCSPLFCNPPFVLRRAACSVARVTRSVQNRFDNDYDQDAVRASRRICQAPRLRPGAGGAHRGAQIPAPVAIVEADPSWAAHFAAAKARIEAALGDTAVSVAHVGSTSLPGMPAKAIIDVDLTVRDVSDEAAYVGPLERAGFLFLLREPHWHEHRFFCQGGERGEQFPVNLHVWGPGCPEAERHRIFRDWLLKSPDDFALYARVKGEVAEVSARNGESIMEYNLRKEQTIREILDRAFRDLGPSGWRGSVPVEPHGWQRQWAAFSVKPTRQPSDCHPACLPSRRRILSQPVFSLPGFFFCRDGAGVVIVKQFKMRVAVTRLGGLAQRRALPARRADSTPTALSASARWLGYQMAKNLQAKLKPTDKVTIFDINPEAMKGLETEMKATGNGAAVELAASAFDASKDAVSLSIWTRSSRSSPSRSTCRASTNRSWRDRSRKRGPRLRRLLHHRPVDVPAGGCVGRVRRAGHVRGRPHVGRRGGRDGGHADLHAGRGRGHGAARGARPAADGTQGAALRRAGRRPVGQAGQQLPAGAEQHRDGRGHEPGDAVGLDPKKLAGVINVSTGRCWPSEVNNPVRGVVEAAPAGRDYRGGFGISLMKKDLRLAMVAAEEAGARMALADTAYGVYEAAEKLDECKGRDFSVVYRYLGARRSERHRPYSSKILLASMASVCTCLVARWCFAWKMLSLLWHLRDSCSGNLEREFPATSEVTAHSSATDQPCPLDGPTVSARLASGTLLRTNNCAVARPSAGAPVPAAHLCTPFTKGRRPGRRRPESA</sequence>
<evidence type="ECO:0000313" key="2">
    <source>
        <dbReference type="Proteomes" id="UP001638806"/>
    </source>
</evidence>
<dbReference type="Proteomes" id="UP001638806">
    <property type="component" value="Unassembled WGS sequence"/>
</dbReference>
<organism evidence="1 2">
    <name type="scientific">Purpureocillium lilacinum</name>
    <name type="common">Paecilomyces lilacinus</name>
    <dbReference type="NCBI Taxonomy" id="33203"/>
    <lineage>
        <taxon>Eukaryota</taxon>
        <taxon>Fungi</taxon>
        <taxon>Dikarya</taxon>
        <taxon>Ascomycota</taxon>
        <taxon>Pezizomycotina</taxon>
        <taxon>Sordariomycetes</taxon>
        <taxon>Hypocreomycetidae</taxon>
        <taxon>Hypocreales</taxon>
        <taxon>Ophiocordycipitaceae</taxon>
        <taxon>Purpureocillium</taxon>
    </lineage>
</organism>
<evidence type="ECO:0000313" key="1">
    <source>
        <dbReference type="EMBL" id="KAL3965687.1"/>
    </source>
</evidence>
<keyword evidence="2" id="KW-1185">Reference proteome</keyword>
<dbReference type="EMBL" id="JBGNUJ010000002">
    <property type="protein sequence ID" value="KAL3965687.1"/>
    <property type="molecule type" value="Genomic_DNA"/>
</dbReference>
<feature type="non-terminal residue" evidence="1">
    <location>
        <position position="793"/>
    </location>
</feature>
<accession>A0ACC4EBN6</accession>
<name>A0ACC4EBN6_PURLI</name>
<protein>
    <submittedName>
        <fullName evidence="1">Uncharacterized protein</fullName>
    </submittedName>
</protein>
<gene>
    <name evidence="1" type="ORF">ACCO45_002691</name>
</gene>
<reference evidence="1" key="1">
    <citation type="submission" date="2024-12" db="EMBL/GenBank/DDBJ databases">
        <title>Comparative genomics and development of molecular markers within Purpureocillium lilacinum and among Purpureocillium species.</title>
        <authorList>
            <person name="Yeh Z.-Y."/>
            <person name="Ni N.-T."/>
            <person name="Lo P.-H."/>
            <person name="Mushyakhwo K."/>
            <person name="Lin C.-F."/>
            <person name="Nai Y.-S."/>
        </authorList>
    </citation>
    <scope>NUCLEOTIDE SEQUENCE</scope>
    <source>
        <strain evidence="1">NCHU-NPUST-175</strain>
    </source>
</reference>
<feature type="non-terminal residue" evidence="1">
    <location>
        <position position="1"/>
    </location>
</feature>